<name>A0A096PFF9_9HYPO</name>
<reference evidence="2" key="1">
    <citation type="submission" date="2013-05" db="EMBL/GenBank/DDBJ databases">
        <title>Draft genome sequences of six wheat associated Fusarium spp. isolates.</title>
        <authorList>
            <person name="Moolhuijzen P.M."/>
            <person name="Manners J.M."/>
            <person name="Wilcox S."/>
            <person name="Bellgard M.I."/>
            <person name="Gardiner D.M."/>
        </authorList>
    </citation>
    <scope>NUCLEOTIDE SEQUENCE</scope>
    <source>
        <strain evidence="2">CS5907</strain>
    </source>
</reference>
<dbReference type="EMBL" id="HG321739">
    <property type="protein sequence ID" value="CEG04253.1"/>
    <property type="molecule type" value="Genomic_DNA"/>
</dbReference>
<evidence type="ECO:0000313" key="3">
    <source>
        <dbReference type="EMBL" id="CEG04253.1"/>
    </source>
</evidence>
<organism evidence="2">
    <name type="scientific">Fusarium acuminatum CS5907</name>
    <dbReference type="NCBI Taxonomy" id="1318461"/>
    <lineage>
        <taxon>Eukaryota</taxon>
        <taxon>Fungi</taxon>
        <taxon>Dikarya</taxon>
        <taxon>Ascomycota</taxon>
        <taxon>Pezizomycotina</taxon>
        <taxon>Sordariomycetes</taxon>
        <taxon>Hypocreomycetidae</taxon>
        <taxon>Hypocreales</taxon>
        <taxon>Nectriaceae</taxon>
        <taxon>Fusarium</taxon>
        <taxon>Fusarium tricinctum species complex</taxon>
    </lineage>
</organism>
<feature type="domain" description="SAP" evidence="1">
    <location>
        <begin position="95"/>
        <end position="129"/>
    </location>
</feature>
<dbReference type="InterPro" id="IPR003034">
    <property type="entry name" value="SAP_dom"/>
</dbReference>
<protein>
    <submittedName>
        <fullName evidence="3">Genomic scaffold, CS5907_Ctg0227</fullName>
    </submittedName>
    <submittedName>
        <fullName evidence="2">WGS project CBMG000000000 data, contig CS5907-c000917</fullName>
    </submittedName>
</protein>
<dbReference type="Pfam" id="PF02037">
    <property type="entry name" value="SAP"/>
    <property type="match status" value="1"/>
</dbReference>
<dbReference type="AlphaFoldDB" id="A0A096PFF9"/>
<dbReference type="SMART" id="SM00513">
    <property type="entry name" value="SAP"/>
    <property type="match status" value="1"/>
</dbReference>
<dbReference type="PROSITE" id="PS50800">
    <property type="entry name" value="SAP"/>
    <property type="match status" value="1"/>
</dbReference>
<evidence type="ECO:0000313" key="2">
    <source>
        <dbReference type="EMBL" id="CEG03441.1"/>
    </source>
</evidence>
<dbReference type="EMBL" id="CBMG010000915">
    <property type="protein sequence ID" value="CEG03441.1"/>
    <property type="molecule type" value="Genomic_DNA"/>
</dbReference>
<proteinExistence type="predicted"/>
<gene>
    <name evidence="2" type="ORF">BN851_0050550</name>
</gene>
<dbReference type="InterPro" id="IPR036361">
    <property type="entry name" value="SAP_dom_sf"/>
</dbReference>
<accession>A0A096PFF9</accession>
<dbReference type="SUPFAM" id="SSF68906">
    <property type="entry name" value="SAP domain"/>
    <property type="match status" value="1"/>
</dbReference>
<sequence length="155" mass="17644">MITHVVSEACKRLKSDEGAAIVQKSFLRTGISIDPYGSQDSFIAIKGVKDEEINFTGWEEAVEINIKDEEEVDPLCDEEQFIDADDDEISLISSYHEMTCVKLKARLQKRGLSTRGNKAELIQRLRGNDEYRRDVATREASTIEVYQDNQNVQEI</sequence>
<evidence type="ECO:0000259" key="1">
    <source>
        <dbReference type="PROSITE" id="PS50800"/>
    </source>
</evidence>
<dbReference type="Gene3D" id="1.10.720.30">
    <property type="entry name" value="SAP domain"/>
    <property type="match status" value="1"/>
</dbReference>